<dbReference type="AlphaFoldDB" id="G4TNB1"/>
<dbReference type="GO" id="GO:0003723">
    <property type="term" value="F:RNA binding"/>
    <property type="evidence" value="ECO:0007669"/>
    <property type="project" value="UniProtKB-UniRule"/>
</dbReference>
<gene>
    <name evidence="3" type="ORF">PIIN_06740</name>
</gene>
<dbReference type="OMA" id="KMASNER"/>
<dbReference type="InterPro" id="IPR012677">
    <property type="entry name" value="Nucleotide-bd_a/b_plait_sf"/>
</dbReference>
<dbReference type="InterPro" id="IPR035979">
    <property type="entry name" value="RBD_domain_sf"/>
</dbReference>
<dbReference type="PANTHER" id="PTHR48037:SF1">
    <property type="entry name" value="RRM DOMAIN-CONTAINING PROTEIN"/>
    <property type="match status" value="1"/>
</dbReference>
<organism evidence="3 4">
    <name type="scientific">Serendipita indica (strain DSM 11827)</name>
    <name type="common">Root endophyte fungus</name>
    <name type="synonym">Piriformospora indica</name>
    <dbReference type="NCBI Taxonomy" id="1109443"/>
    <lineage>
        <taxon>Eukaryota</taxon>
        <taxon>Fungi</taxon>
        <taxon>Dikarya</taxon>
        <taxon>Basidiomycota</taxon>
        <taxon>Agaricomycotina</taxon>
        <taxon>Agaricomycetes</taxon>
        <taxon>Sebacinales</taxon>
        <taxon>Serendipitaceae</taxon>
        <taxon>Serendipita</taxon>
    </lineage>
</organism>
<dbReference type="InterPro" id="IPR000504">
    <property type="entry name" value="RRM_dom"/>
</dbReference>
<dbReference type="PROSITE" id="PS50102">
    <property type="entry name" value="RRM"/>
    <property type="match status" value="1"/>
</dbReference>
<dbReference type="HOGENOM" id="CLU_012062_27_1_1"/>
<comment type="caution">
    <text evidence="3">The sequence shown here is derived from an EMBL/GenBank/DDBJ whole genome shotgun (WGS) entry which is preliminary data.</text>
</comment>
<keyword evidence="4" id="KW-1185">Reference proteome</keyword>
<dbReference type="Pfam" id="PF00076">
    <property type="entry name" value="RRM_1"/>
    <property type="match status" value="1"/>
</dbReference>
<accession>G4TNB1</accession>
<dbReference type="FunCoup" id="G4TNB1">
    <property type="interactions" value="64"/>
</dbReference>
<dbReference type="OrthoDB" id="407442at2759"/>
<keyword evidence="1" id="KW-0694">RNA-binding</keyword>
<sequence length="128" mass="13691">MADIDATKAKSTIFIGGIAQGVDEAVLLQTFSPFDGKHRGFAFVTFGTPADAQDAIDNMDMNELRGKVLKVSMAKPQRAPVQGAGNRAIWETEEWLRTYTKPLAESGGINAKAANTASADEGENAMEE</sequence>
<dbReference type="Gene3D" id="3.30.70.330">
    <property type="match status" value="1"/>
</dbReference>
<evidence type="ECO:0000313" key="3">
    <source>
        <dbReference type="EMBL" id="CCA72804.1"/>
    </source>
</evidence>
<dbReference type="STRING" id="1109443.G4TNB1"/>
<dbReference type="InParanoid" id="G4TNB1"/>
<evidence type="ECO:0000256" key="1">
    <source>
        <dbReference type="PROSITE-ProRule" id="PRU00176"/>
    </source>
</evidence>
<reference evidence="3 4" key="1">
    <citation type="journal article" date="2011" name="PLoS Pathog.">
        <title>Endophytic Life Strategies Decoded by Genome and Transcriptome Analyses of the Mutualistic Root Symbiont Piriformospora indica.</title>
        <authorList>
            <person name="Zuccaro A."/>
            <person name="Lahrmann U."/>
            <person name="Guldener U."/>
            <person name="Langen G."/>
            <person name="Pfiffi S."/>
            <person name="Biedenkopf D."/>
            <person name="Wong P."/>
            <person name="Samans B."/>
            <person name="Grimm C."/>
            <person name="Basiewicz M."/>
            <person name="Murat C."/>
            <person name="Martin F."/>
            <person name="Kogel K.H."/>
        </authorList>
    </citation>
    <scope>NUCLEOTIDE SEQUENCE [LARGE SCALE GENOMIC DNA]</scope>
    <source>
        <strain evidence="3 4">DSM 11827</strain>
    </source>
</reference>
<name>G4TNB1_SERID</name>
<dbReference type="eggNOG" id="KOG0111">
    <property type="taxonomic scope" value="Eukaryota"/>
</dbReference>
<proteinExistence type="predicted"/>
<dbReference type="EMBL" id="CAFZ01000184">
    <property type="protein sequence ID" value="CCA72804.1"/>
    <property type="molecule type" value="Genomic_DNA"/>
</dbReference>
<dbReference type="Proteomes" id="UP000007148">
    <property type="component" value="Unassembled WGS sequence"/>
</dbReference>
<dbReference type="SMART" id="SM00360">
    <property type="entry name" value="RRM"/>
    <property type="match status" value="1"/>
</dbReference>
<dbReference type="SUPFAM" id="SSF54928">
    <property type="entry name" value="RNA-binding domain, RBD"/>
    <property type="match status" value="1"/>
</dbReference>
<dbReference type="PANTHER" id="PTHR48037">
    <property type="entry name" value="ATPASE E1"/>
    <property type="match status" value="1"/>
</dbReference>
<protein>
    <recommendedName>
        <fullName evidence="2">RRM domain-containing protein</fullName>
    </recommendedName>
</protein>
<feature type="domain" description="RRM" evidence="2">
    <location>
        <begin position="11"/>
        <end position="76"/>
    </location>
</feature>
<evidence type="ECO:0000259" key="2">
    <source>
        <dbReference type="PROSITE" id="PS50102"/>
    </source>
</evidence>
<evidence type="ECO:0000313" key="4">
    <source>
        <dbReference type="Proteomes" id="UP000007148"/>
    </source>
</evidence>